<evidence type="ECO:0000256" key="1">
    <source>
        <dbReference type="ARBA" id="ARBA00001633"/>
    </source>
</evidence>
<dbReference type="RefSeq" id="WP_192597117.1">
    <property type="nucleotide sequence ID" value="NZ_JADBEL010000001.1"/>
</dbReference>
<reference evidence="11" key="1">
    <citation type="submission" date="2020-10" db="EMBL/GenBank/DDBJ databases">
        <title>Genomic Encyclopedia of Type Strains, Phase IV (KMG-IV): sequencing the most valuable type-strain genomes for metagenomic binning, comparative biology and taxonomic classification.</title>
        <authorList>
            <person name="Goeker M."/>
        </authorList>
    </citation>
    <scope>NUCLEOTIDE SEQUENCE</scope>
    <source>
        <strain evidence="11">DSM 13886</strain>
    </source>
</reference>
<dbReference type="InterPro" id="IPR045186">
    <property type="entry name" value="Indole-3-glycerol_P_synth"/>
</dbReference>
<dbReference type="PANTHER" id="PTHR22854">
    <property type="entry name" value="TRYPTOPHAN BIOSYNTHESIS PROTEIN"/>
    <property type="match status" value="1"/>
</dbReference>
<dbReference type="GO" id="GO:0004425">
    <property type="term" value="F:indole-3-glycerol-phosphate synthase activity"/>
    <property type="evidence" value="ECO:0007669"/>
    <property type="project" value="UniProtKB-UniRule"/>
</dbReference>
<keyword evidence="5 9" id="KW-0210">Decarboxylase</keyword>
<dbReference type="InterPro" id="IPR011060">
    <property type="entry name" value="RibuloseP-bd_barrel"/>
</dbReference>
<protein>
    <recommendedName>
        <fullName evidence="9">Indole-3-glycerol phosphate synthase</fullName>
        <shortName evidence="9">IGPS</shortName>
        <ecNumber evidence="9">4.1.1.48</ecNumber>
    </recommendedName>
</protein>
<keyword evidence="12" id="KW-1185">Reference proteome</keyword>
<comment type="caution">
    <text evidence="11">The sequence shown here is derived from an EMBL/GenBank/DDBJ whole genome shotgun (WGS) entry which is preliminary data.</text>
</comment>
<dbReference type="Proteomes" id="UP000658225">
    <property type="component" value="Unassembled WGS sequence"/>
</dbReference>
<proteinExistence type="inferred from homology"/>
<evidence type="ECO:0000256" key="4">
    <source>
        <dbReference type="ARBA" id="ARBA00022605"/>
    </source>
</evidence>
<dbReference type="GO" id="GO:0000162">
    <property type="term" value="P:L-tryptophan biosynthetic process"/>
    <property type="evidence" value="ECO:0007669"/>
    <property type="project" value="UniProtKB-UniRule"/>
</dbReference>
<dbReference type="Pfam" id="PF00218">
    <property type="entry name" value="IGPS"/>
    <property type="match status" value="1"/>
</dbReference>
<sequence length="262" mass="28490">MTILEKILHEKRQEVKQMLEQEVVNAVSDRSRPSLFNTLYGTEHLQVIAEMKRASPSKGLIAEGTDPVAQAFAYHKAGAACISVLTDAPFFKGSFDDLAAVAEAVPTPLLCKDFIIHQVQIDRAKRAGASVILLIVAALSGEELDMLHAYAVASGLEVLVEVHDCQELDRALAIDARLIGVNNRDLRTFEVDLARTEEIALKFPFHEKRVLISESGISGAEDALRVSKMGASAILVGESLMRCGSVSNAIRAMQVALQDVIR</sequence>
<name>A0A927MKN9_9BACL</name>
<accession>A0A927MKN9</accession>
<evidence type="ECO:0000313" key="11">
    <source>
        <dbReference type="EMBL" id="MBE1553314.1"/>
    </source>
</evidence>
<keyword evidence="8 9" id="KW-0456">Lyase</keyword>
<dbReference type="GO" id="GO:0004640">
    <property type="term" value="F:phosphoribosylanthranilate isomerase activity"/>
    <property type="evidence" value="ECO:0007669"/>
    <property type="project" value="TreeGrafter"/>
</dbReference>
<gene>
    <name evidence="9" type="primary">trpC</name>
    <name evidence="11" type="ORF">H4683_000383</name>
</gene>
<dbReference type="SUPFAM" id="SSF51366">
    <property type="entry name" value="Ribulose-phoshate binding barrel"/>
    <property type="match status" value="1"/>
</dbReference>
<keyword evidence="6 9" id="KW-0822">Tryptophan biosynthesis</keyword>
<evidence type="ECO:0000256" key="3">
    <source>
        <dbReference type="ARBA" id="ARBA00008737"/>
    </source>
</evidence>
<evidence type="ECO:0000256" key="8">
    <source>
        <dbReference type="ARBA" id="ARBA00023239"/>
    </source>
</evidence>
<dbReference type="EMBL" id="JADBEL010000001">
    <property type="protein sequence ID" value="MBE1553314.1"/>
    <property type="molecule type" value="Genomic_DNA"/>
</dbReference>
<dbReference type="InterPro" id="IPR013785">
    <property type="entry name" value="Aldolase_TIM"/>
</dbReference>
<dbReference type="PANTHER" id="PTHR22854:SF2">
    <property type="entry name" value="INDOLE-3-GLYCEROL-PHOSPHATE SYNTHASE"/>
    <property type="match status" value="1"/>
</dbReference>
<dbReference type="InterPro" id="IPR001468">
    <property type="entry name" value="Indole-3-GlycerolPSynthase_CS"/>
</dbReference>
<evidence type="ECO:0000259" key="10">
    <source>
        <dbReference type="Pfam" id="PF00218"/>
    </source>
</evidence>
<dbReference type="PROSITE" id="PS00614">
    <property type="entry name" value="IGPS"/>
    <property type="match status" value="1"/>
</dbReference>
<dbReference type="Gene3D" id="3.20.20.70">
    <property type="entry name" value="Aldolase class I"/>
    <property type="match status" value="1"/>
</dbReference>
<dbReference type="NCBIfam" id="NF001377">
    <property type="entry name" value="PRK00278.2-4"/>
    <property type="match status" value="1"/>
</dbReference>
<dbReference type="EC" id="4.1.1.48" evidence="9"/>
<dbReference type="FunFam" id="3.20.20.70:FF:000024">
    <property type="entry name" value="Indole-3-glycerol phosphate synthase"/>
    <property type="match status" value="1"/>
</dbReference>
<evidence type="ECO:0000256" key="6">
    <source>
        <dbReference type="ARBA" id="ARBA00022822"/>
    </source>
</evidence>
<dbReference type="CDD" id="cd00331">
    <property type="entry name" value="IGPS"/>
    <property type="match status" value="1"/>
</dbReference>
<evidence type="ECO:0000313" key="12">
    <source>
        <dbReference type="Proteomes" id="UP000658225"/>
    </source>
</evidence>
<evidence type="ECO:0000256" key="7">
    <source>
        <dbReference type="ARBA" id="ARBA00023141"/>
    </source>
</evidence>
<evidence type="ECO:0000256" key="2">
    <source>
        <dbReference type="ARBA" id="ARBA00004696"/>
    </source>
</evidence>
<organism evidence="11 12">
    <name type="scientific">Sporosarcina limicola</name>
    <dbReference type="NCBI Taxonomy" id="34101"/>
    <lineage>
        <taxon>Bacteria</taxon>
        <taxon>Bacillati</taxon>
        <taxon>Bacillota</taxon>
        <taxon>Bacilli</taxon>
        <taxon>Bacillales</taxon>
        <taxon>Caryophanaceae</taxon>
        <taxon>Sporosarcina</taxon>
    </lineage>
</organism>
<feature type="domain" description="Indole-3-glycerol phosphate synthase" evidence="10">
    <location>
        <begin position="4"/>
        <end position="252"/>
    </location>
</feature>
<dbReference type="HAMAP" id="MF_00134_B">
    <property type="entry name" value="IGPS_B"/>
    <property type="match status" value="1"/>
</dbReference>
<keyword evidence="7 9" id="KW-0057">Aromatic amino acid biosynthesis</keyword>
<dbReference type="AlphaFoldDB" id="A0A927MKN9"/>
<dbReference type="InterPro" id="IPR013798">
    <property type="entry name" value="Indole-3-glycerol_P_synth_dom"/>
</dbReference>
<keyword evidence="4 9" id="KW-0028">Amino-acid biosynthesis</keyword>
<comment type="pathway">
    <text evidence="2 9">Amino-acid biosynthesis; L-tryptophan biosynthesis; L-tryptophan from chorismate: step 4/5.</text>
</comment>
<evidence type="ECO:0000256" key="9">
    <source>
        <dbReference type="HAMAP-Rule" id="MF_00134"/>
    </source>
</evidence>
<evidence type="ECO:0000256" key="5">
    <source>
        <dbReference type="ARBA" id="ARBA00022793"/>
    </source>
</evidence>
<comment type="catalytic activity">
    <reaction evidence="1 9">
        <text>1-(2-carboxyphenylamino)-1-deoxy-D-ribulose 5-phosphate + H(+) = (1S,2R)-1-C-(indol-3-yl)glycerol 3-phosphate + CO2 + H2O</text>
        <dbReference type="Rhea" id="RHEA:23476"/>
        <dbReference type="ChEBI" id="CHEBI:15377"/>
        <dbReference type="ChEBI" id="CHEBI:15378"/>
        <dbReference type="ChEBI" id="CHEBI:16526"/>
        <dbReference type="ChEBI" id="CHEBI:58613"/>
        <dbReference type="ChEBI" id="CHEBI:58866"/>
        <dbReference type="EC" id="4.1.1.48"/>
    </reaction>
</comment>
<comment type="similarity">
    <text evidence="3 9">Belongs to the TrpC family.</text>
</comment>